<evidence type="ECO:0000256" key="12">
    <source>
        <dbReference type="SAM" id="MobiDB-lite"/>
    </source>
</evidence>
<dbReference type="InterPro" id="IPR004888">
    <property type="entry name" value="Glycoside_hydrolase_63"/>
</dbReference>
<reference evidence="14 15" key="1">
    <citation type="journal article" date="2016" name="Mol. Biol. Evol.">
        <title>Genome-Wide Survey of Gut Fungi (Harpellales) Reveals the First Horizontally Transferred Ubiquitin Gene from a Mosquito Host.</title>
        <authorList>
            <person name="Wang Y."/>
            <person name="White M.M."/>
            <person name="Kvist S."/>
            <person name="Moncalvo J.M."/>
        </authorList>
    </citation>
    <scope>NUCLEOTIDE SEQUENCE [LARGE SCALE GENOMIC DNA]</scope>
    <source>
        <strain evidence="14 15">ALG-7-W6</strain>
    </source>
</reference>
<gene>
    <name evidence="14" type="ORF">AYI68_g7988</name>
</gene>
<keyword evidence="5" id="KW-0256">Endoplasmic reticulum</keyword>
<keyword evidence="15" id="KW-1185">Reference proteome</keyword>
<dbReference type="PANTHER" id="PTHR10412:SF11">
    <property type="entry name" value="MANNOSYL-OLIGOSACCHARIDE GLUCOSIDASE"/>
    <property type="match status" value="1"/>
</dbReference>
<dbReference type="GO" id="GO:0004573">
    <property type="term" value="F:Glc3Man9GlcNAc2 oligosaccharide glucosidase activity"/>
    <property type="evidence" value="ECO:0007669"/>
    <property type="project" value="UniProtKB-EC"/>
</dbReference>
<dbReference type="GO" id="GO:0009311">
    <property type="term" value="P:oligosaccharide metabolic process"/>
    <property type="evidence" value="ECO:0007669"/>
    <property type="project" value="InterPro"/>
</dbReference>
<dbReference type="InterPro" id="IPR031335">
    <property type="entry name" value="Glyco_hydro_63_C"/>
</dbReference>
<dbReference type="Gene3D" id="1.50.10.10">
    <property type="match status" value="1"/>
</dbReference>
<dbReference type="GO" id="GO:0005789">
    <property type="term" value="C:endoplasmic reticulum membrane"/>
    <property type="evidence" value="ECO:0007669"/>
    <property type="project" value="UniProtKB-SubCell"/>
</dbReference>
<evidence type="ECO:0000313" key="15">
    <source>
        <dbReference type="Proteomes" id="UP000187455"/>
    </source>
</evidence>
<evidence type="ECO:0000256" key="11">
    <source>
        <dbReference type="ARBA" id="ARBA00038888"/>
    </source>
</evidence>
<keyword evidence="3" id="KW-0812">Transmembrane</keyword>
<keyword evidence="10" id="KW-0326">Glycosidase</keyword>
<name>A0A1R0GM44_9FUNG</name>
<dbReference type="AlphaFoldDB" id="A0A1R0GM44"/>
<evidence type="ECO:0000256" key="10">
    <source>
        <dbReference type="ARBA" id="ARBA00023295"/>
    </source>
</evidence>
<comment type="caution">
    <text evidence="14">The sequence shown here is derived from an EMBL/GenBank/DDBJ whole genome shotgun (WGS) entry which is preliminary data.</text>
</comment>
<dbReference type="PANTHER" id="PTHR10412">
    <property type="entry name" value="MANNOSYL-OLIGOSACCHARIDE GLUCOSIDASE"/>
    <property type="match status" value="1"/>
</dbReference>
<keyword evidence="9" id="KW-0325">Glycoprotein</keyword>
<evidence type="ECO:0000256" key="1">
    <source>
        <dbReference type="ARBA" id="ARBA00004648"/>
    </source>
</evidence>
<evidence type="ECO:0000256" key="4">
    <source>
        <dbReference type="ARBA" id="ARBA00022801"/>
    </source>
</evidence>
<sequence>MAGPPELAEAPQIMTSERGLTISGTGAGINDFSLNIFTEYLKRDIIINARSNFANYSEKFSEKDFAKLHSAFILNPPDTEFEESFTNTIGLKFNIKGKFSILIDYKDKNIDVTTNKNFQKQLNSAVQKFNEKFDRSFKLDEKEFSKSQIKTAKSALSNLIGGIGYFYGDEMIKDVIGSSSELKSQQSSGSQIDPRDAELEDEDSEIVQTEPEPQLPLKYVSKLSNPKDNKNTLLSATPSRNFFPRGFFWDEGFHQLLVGEFDNDLSLEIIESWFDTMDKDGWISREKIMGPEARSIVPSEFQVQNNNIANPPTLYIPIEKFADKLNKKLKKLQEIELSRLSGNYSQFFTSEPNLSEENLGLYLEQPIKYGLEWRGRAINHTLASGLDDYPRSKVPNKNELHLDLQSWMAYSSKTVSKLASILGKSEDELKFNEISEKITENIYSLFWNDEKNMFCDLSEDESGKSVHICHKGYLSLFPMIFGLLPADSVHYKSAIDLISSRSHLWTDYGLRSLSKKSEYYLAHENYWRGPIWININYLVLRSLYNNYKKSGFFYEQYDQSTGDGQRAHPFTGWSALVTLIMADIY</sequence>
<dbReference type="InterPro" id="IPR008928">
    <property type="entry name" value="6-hairpin_glycosidase_sf"/>
</dbReference>
<feature type="region of interest" description="Disordered" evidence="12">
    <location>
        <begin position="180"/>
        <end position="212"/>
    </location>
</feature>
<evidence type="ECO:0000259" key="13">
    <source>
        <dbReference type="Pfam" id="PF03200"/>
    </source>
</evidence>
<keyword evidence="6" id="KW-0735">Signal-anchor</keyword>
<evidence type="ECO:0000256" key="2">
    <source>
        <dbReference type="ARBA" id="ARBA00010833"/>
    </source>
</evidence>
<evidence type="ECO:0000256" key="3">
    <source>
        <dbReference type="ARBA" id="ARBA00022692"/>
    </source>
</evidence>
<dbReference type="EMBL" id="LSSL01007494">
    <property type="protein sequence ID" value="OLY77974.1"/>
    <property type="molecule type" value="Genomic_DNA"/>
</dbReference>
<dbReference type="EC" id="3.2.1.106" evidence="11"/>
<evidence type="ECO:0000256" key="7">
    <source>
        <dbReference type="ARBA" id="ARBA00022989"/>
    </source>
</evidence>
<keyword evidence="4" id="KW-0378">Hydrolase</keyword>
<evidence type="ECO:0000256" key="9">
    <source>
        <dbReference type="ARBA" id="ARBA00023180"/>
    </source>
</evidence>
<accession>A0A1R0GM44</accession>
<comment type="subcellular location">
    <subcellularLocation>
        <location evidence="1">Endoplasmic reticulum membrane</location>
        <topology evidence="1">Single-pass type II membrane protein</topology>
    </subcellularLocation>
</comment>
<protein>
    <recommendedName>
        <fullName evidence="11">mannosyl-oligosaccharide glucosidase</fullName>
        <ecNumber evidence="11">3.2.1.106</ecNumber>
    </recommendedName>
</protein>
<dbReference type="Pfam" id="PF03200">
    <property type="entry name" value="Glyco_hydro_63"/>
    <property type="match status" value="1"/>
</dbReference>
<dbReference type="OrthoDB" id="410058at2759"/>
<organism evidence="14 15">
    <name type="scientific">Smittium mucronatum</name>
    <dbReference type="NCBI Taxonomy" id="133383"/>
    <lineage>
        <taxon>Eukaryota</taxon>
        <taxon>Fungi</taxon>
        <taxon>Fungi incertae sedis</taxon>
        <taxon>Zoopagomycota</taxon>
        <taxon>Kickxellomycotina</taxon>
        <taxon>Harpellomycetes</taxon>
        <taxon>Harpellales</taxon>
        <taxon>Legeriomycetaceae</taxon>
        <taxon>Smittium</taxon>
    </lineage>
</organism>
<dbReference type="STRING" id="133383.A0A1R0GM44"/>
<keyword evidence="8" id="KW-0472">Membrane</keyword>
<dbReference type="Proteomes" id="UP000187455">
    <property type="component" value="Unassembled WGS sequence"/>
</dbReference>
<evidence type="ECO:0000256" key="5">
    <source>
        <dbReference type="ARBA" id="ARBA00022824"/>
    </source>
</evidence>
<proteinExistence type="inferred from homology"/>
<dbReference type="GO" id="GO:0006487">
    <property type="term" value="P:protein N-linked glycosylation"/>
    <property type="evidence" value="ECO:0007669"/>
    <property type="project" value="TreeGrafter"/>
</dbReference>
<keyword evidence="7" id="KW-1133">Transmembrane helix</keyword>
<evidence type="ECO:0000256" key="6">
    <source>
        <dbReference type="ARBA" id="ARBA00022968"/>
    </source>
</evidence>
<evidence type="ECO:0000313" key="14">
    <source>
        <dbReference type="EMBL" id="OLY77974.1"/>
    </source>
</evidence>
<dbReference type="SUPFAM" id="SSF48208">
    <property type="entry name" value="Six-hairpin glycosidases"/>
    <property type="match status" value="1"/>
</dbReference>
<feature type="domain" description="Glycosyl hydrolase family 63 C-terminal" evidence="13">
    <location>
        <begin position="114"/>
        <end position="546"/>
    </location>
</feature>
<dbReference type="InterPro" id="IPR012341">
    <property type="entry name" value="6hp_glycosidase-like_sf"/>
</dbReference>
<evidence type="ECO:0000256" key="8">
    <source>
        <dbReference type="ARBA" id="ARBA00023136"/>
    </source>
</evidence>
<feature type="compositionally biased region" description="Low complexity" evidence="12">
    <location>
        <begin position="180"/>
        <end position="191"/>
    </location>
</feature>
<comment type="similarity">
    <text evidence="2">Belongs to the glycosyl hydrolase 63 family.</text>
</comment>